<dbReference type="Gene3D" id="2.40.10.350">
    <property type="entry name" value="Rod shape-determining protein MreC, domain 2"/>
    <property type="match status" value="1"/>
</dbReference>
<dbReference type="NCBIfam" id="NF010532">
    <property type="entry name" value="PRK13922.9-3"/>
    <property type="match status" value="1"/>
</dbReference>
<dbReference type="Gene3D" id="2.40.10.340">
    <property type="entry name" value="Rod shape-determining protein MreC, domain 1"/>
    <property type="match status" value="1"/>
</dbReference>
<evidence type="ECO:0000313" key="7">
    <source>
        <dbReference type="EMBL" id="RFZ90370.1"/>
    </source>
</evidence>
<dbReference type="InterPro" id="IPR007221">
    <property type="entry name" value="MreC"/>
</dbReference>
<dbReference type="GO" id="GO:0005886">
    <property type="term" value="C:plasma membrane"/>
    <property type="evidence" value="ECO:0007669"/>
    <property type="project" value="TreeGrafter"/>
</dbReference>
<evidence type="ECO:0000256" key="5">
    <source>
        <dbReference type="SAM" id="Phobius"/>
    </source>
</evidence>
<evidence type="ECO:0000259" key="6">
    <source>
        <dbReference type="Pfam" id="PF04085"/>
    </source>
</evidence>
<comment type="similarity">
    <text evidence="1">Belongs to the MreC family.</text>
</comment>
<dbReference type="PANTHER" id="PTHR34138:SF1">
    <property type="entry name" value="CELL SHAPE-DETERMINING PROTEIN MREC"/>
    <property type="match status" value="1"/>
</dbReference>
<evidence type="ECO:0000256" key="1">
    <source>
        <dbReference type="ARBA" id="ARBA00009369"/>
    </source>
</evidence>
<evidence type="ECO:0000256" key="3">
    <source>
        <dbReference type="ARBA" id="ARBA00022960"/>
    </source>
</evidence>
<dbReference type="GO" id="GO:0008360">
    <property type="term" value="P:regulation of cell shape"/>
    <property type="evidence" value="ECO:0007669"/>
    <property type="project" value="UniProtKB-KW"/>
</dbReference>
<comment type="caution">
    <text evidence="7">The sequence shown here is derived from an EMBL/GenBank/DDBJ whole genome shotgun (WGS) entry which is preliminary data.</text>
</comment>
<dbReference type="InterPro" id="IPR042175">
    <property type="entry name" value="Cell/Rod_MreC_2"/>
</dbReference>
<evidence type="ECO:0000313" key="8">
    <source>
        <dbReference type="Proteomes" id="UP000264217"/>
    </source>
</evidence>
<protein>
    <recommendedName>
        <fullName evidence="2">Cell shape-determining protein MreC</fullName>
    </recommendedName>
    <alternativeName>
        <fullName evidence="4">Cell shape protein MreC</fullName>
    </alternativeName>
</protein>
<organism evidence="7 8">
    <name type="scientific">Mucilaginibacter conchicola</name>
    <dbReference type="NCBI Taxonomy" id="2303333"/>
    <lineage>
        <taxon>Bacteria</taxon>
        <taxon>Pseudomonadati</taxon>
        <taxon>Bacteroidota</taxon>
        <taxon>Sphingobacteriia</taxon>
        <taxon>Sphingobacteriales</taxon>
        <taxon>Sphingobacteriaceae</taxon>
        <taxon>Mucilaginibacter</taxon>
    </lineage>
</organism>
<dbReference type="OrthoDB" id="9811827at2"/>
<accession>A0A372NP03</accession>
<dbReference type="AlphaFoldDB" id="A0A372NP03"/>
<feature type="transmembrane region" description="Helical" evidence="5">
    <location>
        <begin position="12"/>
        <end position="31"/>
    </location>
</feature>
<dbReference type="PANTHER" id="PTHR34138">
    <property type="entry name" value="CELL SHAPE-DETERMINING PROTEIN MREC"/>
    <property type="match status" value="1"/>
</dbReference>
<keyword evidence="3" id="KW-0133">Cell shape</keyword>
<name>A0A372NP03_9SPHI</name>
<sequence length="278" mass="31009">MRNLLIFITKYNAFFLFLIFEIASLIVYLKYNSFQKASVINSTNQVTGNLYARADEVKGYLTLREVNDQLARENAALRNQLKSSQYIDTVAHKKVVDTIYKQQYEYIAAKVINNSINKRNNYLTIDRGSREGIEKGMGVIASNGVVGKIAFVGEHLSIVQSLLHKDSRVSGMLAYNKEIGYIQWGDDMNPRKALLVDVSNNAQPKIGEPVVTSDLSLFPAGIPLGKVSKLKAKGTGFFLNLEVALAVDFSKLEYVDVVINKFAKEQAGLEAQEKKADE</sequence>
<gene>
    <name evidence="7" type="primary">mreC</name>
    <name evidence="7" type="ORF">D0C36_21500</name>
</gene>
<dbReference type="RefSeq" id="WP_117393783.1">
    <property type="nucleotide sequence ID" value="NZ_QWDC01000004.1"/>
</dbReference>
<dbReference type="InterPro" id="IPR055342">
    <property type="entry name" value="MreC_beta-barrel_core"/>
</dbReference>
<dbReference type="Pfam" id="PF04085">
    <property type="entry name" value="MreC"/>
    <property type="match status" value="1"/>
</dbReference>
<evidence type="ECO:0000256" key="4">
    <source>
        <dbReference type="ARBA" id="ARBA00032089"/>
    </source>
</evidence>
<dbReference type="EMBL" id="QWDC01000004">
    <property type="protein sequence ID" value="RFZ90370.1"/>
    <property type="molecule type" value="Genomic_DNA"/>
</dbReference>
<keyword evidence="5" id="KW-0472">Membrane</keyword>
<reference evidence="7 8" key="1">
    <citation type="submission" date="2018-08" db="EMBL/GenBank/DDBJ databases">
        <title>Mucilaginibacter sp. MYSH2.</title>
        <authorList>
            <person name="Seo T."/>
        </authorList>
    </citation>
    <scope>NUCLEOTIDE SEQUENCE [LARGE SCALE GENOMIC DNA]</scope>
    <source>
        <strain evidence="7 8">MYSH2</strain>
    </source>
</reference>
<keyword evidence="8" id="KW-1185">Reference proteome</keyword>
<keyword evidence="5" id="KW-1133">Transmembrane helix</keyword>
<keyword evidence="5" id="KW-0812">Transmembrane</keyword>
<evidence type="ECO:0000256" key="2">
    <source>
        <dbReference type="ARBA" id="ARBA00013855"/>
    </source>
</evidence>
<feature type="domain" description="Rod shape-determining protein MreC beta-barrel core" evidence="6">
    <location>
        <begin position="111"/>
        <end position="258"/>
    </location>
</feature>
<proteinExistence type="inferred from homology"/>
<dbReference type="InterPro" id="IPR042177">
    <property type="entry name" value="Cell/Rod_1"/>
</dbReference>
<dbReference type="Proteomes" id="UP000264217">
    <property type="component" value="Unassembled WGS sequence"/>
</dbReference>